<evidence type="ECO:0000313" key="6">
    <source>
        <dbReference type="Proteomes" id="UP000070598"/>
    </source>
</evidence>
<reference evidence="4 7" key="2">
    <citation type="submission" date="2015-02" db="EMBL/GenBank/DDBJ databases">
        <title>Physiological reanalysis, assessment of diazotrophy, and genome sequences of multiple isolates of Streptomyces thermoautotrophicus.</title>
        <authorList>
            <person name="MacKellar D.C."/>
            <person name="Lieber L."/>
            <person name="Norman J."/>
            <person name="Bolger A."/>
            <person name="Tobin C."/>
            <person name="Murray J.W."/>
            <person name="Prell J."/>
        </authorList>
    </citation>
    <scope>NUCLEOTIDE SEQUENCE [LARGE SCALE GENOMIC DNA]</scope>
    <source>
        <strain evidence="4 7">UBT1</strain>
    </source>
</reference>
<organism evidence="4 6">
    <name type="scientific">Carbonactinospora thermoautotrophica</name>
    <dbReference type="NCBI Taxonomy" id="1469144"/>
    <lineage>
        <taxon>Bacteria</taxon>
        <taxon>Bacillati</taxon>
        <taxon>Actinomycetota</taxon>
        <taxon>Actinomycetes</taxon>
        <taxon>Kitasatosporales</taxon>
        <taxon>Carbonactinosporaceae</taxon>
        <taxon>Carbonactinospora</taxon>
    </lineage>
</organism>
<proteinExistence type="predicted"/>
<dbReference type="PATRIC" id="fig|1469144.10.peg.1380"/>
<dbReference type="STRING" id="1469144.LI90_1248"/>
<evidence type="ECO:0000313" key="7">
    <source>
        <dbReference type="Proteomes" id="UP000070659"/>
    </source>
</evidence>
<reference evidence="6" key="1">
    <citation type="submission" date="2015-02" db="EMBL/GenBank/DDBJ databases">
        <title>Physiological reanalysis, assessment of diazotrophy, and genome sequences of multiple isolates of Streptomyces thermoautotrophicus.</title>
        <authorList>
            <person name="MacKellar D.C."/>
            <person name="Lieber L."/>
            <person name="Norman J."/>
            <person name="Bolger A."/>
            <person name="Tobin C."/>
            <person name="Murray J.W."/>
            <person name="Friesen M."/>
            <person name="Prell J."/>
        </authorList>
    </citation>
    <scope>NUCLEOTIDE SEQUENCE [LARGE SCALE GENOMIC DNA]</scope>
    <source>
        <strain evidence="6">UBT1</strain>
    </source>
</reference>
<reference evidence="5" key="3">
    <citation type="submission" date="2015-04" db="EMBL/GenBank/DDBJ databases">
        <title>Physiological reanalysis, assessment of diazotrophy, and genome sequences of multiple isolates of Streptomyces thermoautotrophicus.</title>
        <authorList>
            <person name="MacKellar D.C."/>
            <person name="Lieber L."/>
            <person name="Norman J."/>
            <person name="Bolger A."/>
            <person name="Tobin C."/>
            <person name="Murray J.W."/>
            <person name="Chang R."/>
            <person name="Ford T."/>
            <person name="Nguyen P.Q."/>
            <person name="Woodward J."/>
            <person name="Permingeat H."/>
            <person name="Joshi N.S."/>
            <person name="Silver P.A."/>
            <person name="Usadel B."/>
            <person name="Rutherford A.W."/>
            <person name="Friesen M."/>
            <person name="Prell J."/>
        </authorList>
    </citation>
    <scope>NUCLEOTIDE SEQUENCE [LARGE SCALE GENOMIC DNA]</scope>
    <source>
        <strain evidence="5">H1</strain>
    </source>
</reference>
<evidence type="ECO:0000313" key="3">
    <source>
        <dbReference type="EMBL" id="KWX04009.1"/>
    </source>
</evidence>
<gene>
    <name evidence="2" type="ORF">LI90_1248</name>
    <name evidence="3" type="ORF">TH66_08630</name>
    <name evidence="4" type="ORF">TR74_17545</name>
</gene>
<evidence type="ECO:0000313" key="4">
    <source>
        <dbReference type="EMBL" id="KWX07796.1"/>
    </source>
</evidence>
<evidence type="ECO:0008006" key="8">
    <source>
        <dbReference type="Google" id="ProtNLM"/>
    </source>
</evidence>
<feature type="compositionally biased region" description="Basic and acidic residues" evidence="1">
    <location>
        <begin position="1"/>
        <end position="16"/>
    </location>
</feature>
<dbReference type="Proteomes" id="UP000070659">
    <property type="component" value="Unassembled WGS sequence"/>
</dbReference>
<keyword evidence="5" id="KW-1185">Reference proteome</keyword>
<dbReference type="Gene3D" id="1.10.287.1060">
    <property type="entry name" value="ESAT-6-like"/>
    <property type="match status" value="1"/>
</dbReference>
<dbReference type="EMBL" id="LAXD01000001">
    <property type="protein sequence ID" value="KWW99612.1"/>
    <property type="molecule type" value="Genomic_DNA"/>
</dbReference>
<evidence type="ECO:0000256" key="1">
    <source>
        <dbReference type="SAM" id="MobiDB-lite"/>
    </source>
</evidence>
<reference evidence="2" key="4">
    <citation type="submission" date="2015-04" db="EMBL/GenBank/DDBJ databases">
        <title>Physiological reanalysis, assessment of diazotrophy, and genome sequences of multiple isolates of Streptomyces thermoautotrophicus.</title>
        <authorList>
            <person name="MacKellar D.C."/>
            <person name="Lieber L."/>
            <person name="Norman J."/>
            <person name="Bolger A."/>
            <person name="Tobin C."/>
            <person name="Murray J.W."/>
            <person name="Woodward J."/>
            <person name="Friesen M."/>
            <person name="Prell J."/>
        </authorList>
    </citation>
    <scope>NUCLEOTIDE SEQUENCE [LARGE SCALE GENOMIC DNA]</scope>
    <source>
        <strain evidence="2">H1</strain>
    </source>
</reference>
<dbReference type="AlphaFoldDB" id="A0A132NCU8"/>
<evidence type="ECO:0000313" key="2">
    <source>
        <dbReference type="EMBL" id="KWW99612.1"/>
    </source>
</evidence>
<dbReference type="Proteomes" id="UP000070598">
    <property type="component" value="Unassembled WGS sequence"/>
</dbReference>
<protein>
    <recommendedName>
        <fullName evidence="8">Excreted virulence factor EspC (Type VII ESX diderm)</fullName>
    </recommendedName>
</protein>
<sequence length="85" mass="8738">MARAAEDVAEQAREGTAKLGTPTAAAARGLAGWATGEALTGCLAAWEDHLRRLGQDVAGTADKLRANARGYQQSDEAARHSFGGG</sequence>
<accession>A0A132NCU8</accession>
<evidence type="ECO:0000313" key="5">
    <source>
        <dbReference type="Proteomes" id="UP000070188"/>
    </source>
</evidence>
<name>A0A132NCU8_9ACTN</name>
<dbReference type="EMBL" id="JYIJ01000016">
    <property type="protein sequence ID" value="KWX04009.1"/>
    <property type="molecule type" value="Genomic_DNA"/>
</dbReference>
<dbReference type="Proteomes" id="UP000070188">
    <property type="component" value="Unassembled WGS sequence"/>
</dbReference>
<comment type="caution">
    <text evidence="4">The sequence shown here is derived from an EMBL/GenBank/DDBJ whole genome shotgun (WGS) entry which is preliminary data.</text>
</comment>
<dbReference type="EMBL" id="JYIK01001034">
    <property type="protein sequence ID" value="KWX07796.1"/>
    <property type="molecule type" value="Genomic_DNA"/>
</dbReference>
<feature type="region of interest" description="Disordered" evidence="1">
    <location>
        <begin position="1"/>
        <end position="20"/>
    </location>
</feature>